<evidence type="ECO:0000256" key="12">
    <source>
        <dbReference type="RuleBase" id="RU364037"/>
    </source>
</evidence>
<keyword evidence="9 12" id="KW-0805">Transcription regulation</keyword>
<gene>
    <name evidence="12 13" type="primary">fur</name>
    <name evidence="13" type="ORF">N4264_16920</name>
</gene>
<keyword evidence="12" id="KW-0408">Iron</keyword>
<comment type="subcellular location">
    <subcellularLocation>
        <location evidence="1 12">Cytoplasm</location>
    </subcellularLocation>
</comment>
<evidence type="ECO:0000256" key="8">
    <source>
        <dbReference type="ARBA" id="ARBA00022833"/>
    </source>
</evidence>
<evidence type="ECO:0000256" key="9">
    <source>
        <dbReference type="ARBA" id="ARBA00023015"/>
    </source>
</evidence>
<protein>
    <recommendedName>
        <fullName evidence="4 12">Ferric uptake regulation protein</fullName>
    </recommendedName>
</protein>
<evidence type="ECO:0000256" key="2">
    <source>
        <dbReference type="ARBA" id="ARBA00007957"/>
    </source>
</evidence>
<dbReference type="Gene3D" id="1.10.10.10">
    <property type="entry name" value="Winged helix-like DNA-binding domain superfamily/Winged helix DNA-binding domain"/>
    <property type="match status" value="1"/>
</dbReference>
<evidence type="ECO:0000256" key="10">
    <source>
        <dbReference type="ARBA" id="ARBA00023125"/>
    </source>
</evidence>
<keyword evidence="10 12" id="KW-0238">DNA-binding</keyword>
<dbReference type="InterPro" id="IPR036388">
    <property type="entry name" value="WH-like_DNA-bd_sf"/>
</dbReference>
<keyword evidence="8 12" id="KW-0862">Zinc</keyword>
<dbReference type="RefSeq" id="WP_261693407.1">
    <property type="nucleotide sequence ID" value="NZ_CP104694.1"/>
</dbReference>
<comment type="subunit">
    <text evidence="3 12">Homodimer.</text>
</comment>
<organism evidence="13 14">
    <name type="scientific">Tahibacter amnicola</name>
    <dbReference type="NCBI Taxonomy" id="2976241"/>
    <lineage>
        <taxon>Bacteria</taxon>
        <taxon>Pseudomonadati</taxon>
        <taxon>Pseudomonadota</taxon>
        <taxon>Gammaproteobacteria</taxon>
        <taxon>Lysobacterales</taxon>
        <taxon>Rhodanobacteraceae</taxon>
        <taxon>Tahibacter</taxon>
    </lineage>
</organism>
<name>A0ABY6B8M2_9GAMM</name>
<evidence type="ECO:0000256" key="3">
    <source>
        <dbReference type="ARBA" id="ARBA00011738"/>
    </source>
</evidence>
<dbReference type="InterPro" id="IPR043135">
    <property type="entry name" value="Fur_C"/>
</dbReference>
<dbReference type="Pfam" id="PF01475">
    <property type="entry name" value="FUR"/>
    <property type="match status" value="1"/>
</dbReference>
<keyword evidence="11 12" id="KW-0804">Transcription</keyword>
<proteinExistence type="inferred from homology"/>
<keyword evidence="6 12" id="KW-0678">Repressor</keyword>
<evidence type="ECO:0000256" key="11">
    <source>
        <dbReference type="ARBA" id="ARBA00023163"/>
    </source>
</evidence>
<dbReference type="Gene3D" id="3.30.1490.190">
    <property type="match status" value="1"/>
</dbReference>
<dbReference type="InterPro" id="IPR036390">
    <property type="entry name" value="WH_DNA-bd_sf"/>
</dbReference>
<evidence type="ECO:0000313" key="13">
    <source>
        <dbReference type="EMBL" id="UXI66423.1"/>
    </source>
</evidence>
<comment type="similarity">
    <text evidence="2 12">Belongs to the Fur family.</text>
</comment>
<dbReference type="SUPFAM" id="SSF46785">
    <property type="entry name" value="Winged helix' DNA-binding domain"/>
    <property type="match status" value="1"/>
</dbReference>
<evidence type="ECO:0000256" key="5">
    <source>
        <dbReference type="ARBA" id="ARBA00022490"/>
    </source>
</evidence>
<evidence type="ECO:0000256" key="7">
    <source>
        <dbReference type="ARBA" id="ARBA00022723"/>
    </source>
</evidence>
<evidence type="ECO:0000256" key="6">
    <source>
        <dbReference type="ARBA" id="ARBA00022491"/>
    </source>
</evidence>
<keyword evidence="14" id="KW-1185">Reference proteome</keyword>
<dbReference type="InterPro" id="IPR002481">
    <property type="entry name" value="FUR"/>
</dbReference>
<dbReference type="Proteomes" id="UP001064632">
    <property type="component" value="Chromosome"/>
</dbReference>
<evidence type="ECO:0000313" key="14">
    <source>
        <dbReference type="Proteomes" id="UP001064632"/>
    </source>
</evidence>
<reference evidence="13" key="1">
    <citation type="submission" date="2022-09" db="EMBL/GenBank/DDBJ databases">
        <title>Tahibacter sp. nov., isolated from a fresh water.</title>
        <authorList>
            <person name="Baek J.H."/>
            <person name="Lee J.K."/>
            <person name="Kim J.M."/>
            <person name="Jeon C.O."/>
        </authorList>
    </citation>
    <scope>NUCLEOTIDE SEQUENCE</scope>
    <source>
        <strain evidence="13">W38</strain>
    </source>
</reference>
<dbReference type="PANTHER" id="PTHR33202">
    <property type="entry name" value="ZINC UPTAKE REGULATION PROTEIN"/>
    <property type="match status" value="1"/>
</dbReference>
<evidence type="ECO:0000256" key="1">
    <source>
        <dbReference type="ARBA" id="ARBA00004496"/>
    </source>
</evidence>
<keyword evidence="5 12" id="KW-0963">Cytoplasm</keyword>
<keyword evidence="7 12" id="KW-0479">Metal-binding</keyword>
<dbReference type="EMBL" id="CP104694">
    <property type="protein sequence ID" value="UXI66423.1"/>
    <property type="molecule type" value="Genomic_DNA"/>
</dbReference>
<dbReference type="NCBIfam" id="NF006999">
    <property type="entry name" value="PRK09462.1"/>
    <property type="match status" value="1"/>
</dbReference>
<dbReference type="PANTHER" id="PTHR33202:SF2">
    <property type="entry name" value="FERRIC UPTAKE REGULATION PROTEIN"/>
    <property type="match status" value="1"/>
</dbReference>
<dbReference type="CDD" id="cd07153">
    <property type="entry name" value="Fur_like"/>
    <property type="match status" value="1"/>
</dbReference>
<sequence length="135" mass="15539">MESQDLRKVGLKVTHPRVRILGILEDADGKHLTAEDIYRELLSHQDDIGLATVYRVLTQFEAAGLVLKHNFEGGQAVYELDRGKHHDHMVDIESGKVIEFTSEEIERLQKEIADKHGYVLEEHSLVLYVRPKKKR</sequence>
<accession>A0ABY6B8M2</accession>
<evidence type="ECO:0000256" key="4">
    <source>
        <dbReference type="ARBA" id="ARBA00020910"/>
    </source>
</evidence>